<protein>
    <submittedName>
        <fullName evidence="2">Farnesylated protein PEX19</fullName>
    </submittedName>
</protein>
<dbReference type="OrthoDB" id="21292at2759"/>
<dbReference type="GO" id="GO:0033328">
    <property type="term" value="F:peroxisome membrane targeting sequence binding"/>
    <property type="evidence" value="ECO:0007669"/>
    <property type="project" value="TreeGrafter"/>
</dbReference>
<evidence type="ECO:0000256" key="1">
    <source>
        <dbReference type="SAM" id="MobiDB-lite"/>
    </source>
</evidence>
<dbReference type="InterPro" id="IPR038322">
    <property type="entry name" value="Pex19_C_sf"/>
</dbReference>
<organism evidence="2 3">
    <name type="scientific">Ascosphaera apis ARSEF 7405</name>
    <dbReference type="NCBI Taxonomy" id="392613"/>
    <lineage>
        <taxon>Eukaryota</taxon>
        <taxon>Fungi</taxon>
        <taxon>Dikarya</taxon>
        <taxon>Ascomycota</taxon>
        <taxon>Pezizomycotina</taxon>
        <taxon>Eurotiomycetes</taxon>
        <taxon>Eurotiomycetidae</taxon>
        <taxon>Onygenales</taxon>
        <taxon>Ascosphaeraceae</taxon>
        <taxon>Ascosphaera</taxon>
    </lineage>
</organism>
<dbReference type="InterPro" id="IPR006708">
    <property type="entry name" value="Pex19"/>
</dbReference>
<feature type="compositionally biased region" description="Basic and acidic residues" evidence="1">
    <location>
        <begin position="39"/>
        <end position="49"/>
    </location>
</feature>
<evidence type="ECO:0000313" key="3">
    <source>
        <dbReference type="Proteomes" id="UP000242877"/>
    </source>
</evidence>
<sequence length="448" mass="47454">MADKNANQTVPAPSQIPAGQSIQDQLRAINEAANADALESTKEEKKTEETPASQAQVKAQEPTTAADAAPAKAKEDDKADGSKKATVQDADNDDDFEDEDDDLDELDDMLDSFAPTKQTAGPAAPTANRPPSSSSKPKDPAATVLGIEDDFNEEEFIKQLEAGMAEMMSGGAAKEGTAASAASGSSAAGATAQPEMSDWEAITKQMSEDPNTAELMKMLMGEAPPQSGATEKQGPTASSKKKSANKSRPATASSSSAASINAGKAEESFQDTIRKTMERMRESGDKATAAAAEDADSDMLTQLLKAMEGGMGSGLGAGEGEGDGSLDKMLMGLMEQMTNKDILYDPMSELNTKFGPWLKENKGKVEESEYKRFEEQAAIVKEIVDKFEEKGYSDDKPEDRTFIWEKMQKMQATGGPPEDLVANPFGNEDAGLGEAFKNGAEDPGCPQQ</sequence>
<feature type="compositionally biased region" description="Polar residues" evidence="1">
    <location>
        <begin position="1"/>
        <end position="24"/>
    </location>
</feature>
<dbReference type="Pfam" id="PF04614">
    <property type="entry name" value="Pex19"/>
    <property type="match status" value="1"/>
</dbReference>
<dbReference type="EMBL" id="AZGZ01000018">
    <property type="protein sequence ID" value="KZZ90040.1"/>
    <property type="molecule type" value="Genomic_DNA"/>
</dbReference>
<dbReference type="GO" id="GO:0005778">
    <property type="term" value="C:peroxisomal membrane"/>
    <property type="evidence" value="ECO:0007669"/>
    <property type="project" value="TreeGrafter"/>
</dbReference>
<dbReference type="VEuPathDB" id="FungiDB:AAP_03990"/>
<name>A0A166NHG1_9EURO</name>
<feature type="region of interest" description="Disordered" evidence="1">
    <location>
        <begin position="409"/>
        <end position="448"/>
    </location>
</feature>
<feature type="region of interest" description="Disordered" evidence="1">
    <location>
        <begin position="1"/>
        <end position="149"/>
    </location>
</feature>
<dbReference type="GO" id="GO:0045046">
    <property type="term" value="P:protein import into peroxisome membrane"/>
    <property type="evidence" value="ECO:0007669"/>
    <property type="project" value="TreeGrafter"/>
</dbReference>
<dbReference type="PANTHER" id="PTHR12774">
    <property type="entry name" value="PEROXISOMAL BIOGENESIS FACTOR 19"/>
    <property type="match status" value="1"/>
</dbReference>
<comment type="caution">
    <text evidence="2">The sequence shown here is derived from an EMBL/GenBank/DDBJ whole genome shotgun (WGS) entry which is preliminary data.</text>
</comment>
<feature type="compositionally biased region" description="Low complexity" evidence="1">
    <location>
        <begin position="246"/>
        <end position="263"/>
    </location>
</feature>
<accession>A0A166NHG1</accession>
<feature type="compositionally biased region" description="Low complexity" evidence="1">
    <location>
        <begin position="168"/>
        <end position="192"/>
    </location>
</feature>
<dbReference type="PANTHER" id="PTHR12774:SF2">
    <property type="entry name" value="PEROXISOMAL BIOGENESIS FACTOR 19"/>
    <property type="match status" value="1"/>
</dbReference>
<proteinExistence type="predicted"/>
<gene>
    <name evidence="2" type="ORF">AAP_03990</name>
</gene>
<reference evidence="2 3" key="1">
    <citation type="journal article" date="2016" name="Genome Biol. Evol.">
        <title>Divergent and convergent evolution of fungal pathogenicity.</title>
        <authorList>
            <person name="Shang Y."/>
            <person name="Xiao G."/>
            <person name="Zheng P."/>
            <person name="Cen K."/>
            <person name="Zhan S."/>
            <person name="Wang C."/>
        </authorList>
    </citation>
    <scope>NUCLEOTIDE SEQUENCE [LARGE SCALE GENOMIC DNA]</scope>
    <source>
        <strain evidence="2 3">ARSEF 7405</strain>
    </source>
</reference>
<feature type="compositionally biased region" description="Basic and acidic residues" evidence="1">
    <location>
        <begin position="264"/>
        <end position="285"/>
    </location>
</feature>
<feature type="compositionally biased region" description="Basic and acidic residues" evidence="1">
    <location>
        <begin position="72"/>
        <end position="83"/>
    </location>
</feature>
<dbReference type="AlphaFoldDB" id="A0A166NHG1"/>
<feature type="compositionally biased region" description="Polar residues" evidence="1">
    <location>
        <begin position="51"/>
        <end position="63"/>
    </location>
</feature>
<feature type="region of interest" description="Disordered" evidence="1">
    <location>
        <begin position="168"/>
        <end position="296"/>
    </location>
</feature>
<dbReference type="Proteomes" id="UP000242877">
    <property type="component" value="Unassembled WGS sequence"/>
</dbReference>
<feature type="compositionally biased region" description="Polar residues" evidence="1">
    <location>
        <begin position="227"/>
        <end position="236"/>
    </location>
</feature>
<feature type="compositionally biased region" description="Acidic residues" evidence="1">
    <location>
        <begin position="90"/>
        <end position="110"/>
    </location>
</feature>
<evidence type="ECO:0000313" key="2">
    <source>
        <dbReference type="EMBL" id="KZZ90040.1"/>
    </source>
</evidence>
<dbReference type="Gene3D" id="1.20.120.900">
    <property type="entry name" value="Pex19, mPTS binding domain"/>
    <property type="match status" value="1"/>
</dbReference>
<keyword evidence="3" id="KW-1185">Reference proteome</keyword>